<comment type="subcellular location">
    <subcellularLocation>
        <location evidence="1">Membrane</location>
        <topology evidence="1">Multi-pass membrane protein</topology>
    </subcellularLocation>
</comment>
<feature type="chain" id="PRO_5001742033" evidence="7">
    <location>
        <begin position="23"/>
        <end position="569"/>
    </location>
</feature>
<reference evidence="8" key="1">
    <citation type="submission" date="2014-07" db="EMBL/GenBank/DDBJ databases">
        <authorList>
            <person name="Urmite Genomes Urmite Genomes"/>
        </authorList>
    </citation>
    <scope>NUCLEOTIDE SEQUENCE</scope>
    <source>
        <strain evidence="8">13S34_air</strain>
    </source>
</reference>
<dbReference type="EMBL" id="LN483077">
    <property type="protein sequence ID" value="CEA05342.1"/>
    <property type="molecule type" value="Genomic_DNA"/>
</dbReference>
<evidence type="ECO:0000256" key="4">
    <source>
        <dbReference type="ARBA" id="ARBA00022989"/>
    </source>
</evidence>
<gene>
    <name evidence="8" type="primary">efeU</name>
    <name evidence="8" type="ORF">BN1050_02412</name>
</gene>
<sequence length="569" mass="62446">MKRYLSSLLMILVLLIALPVQAQSTYRHYFIAISDALMQTKQQQDEEAQKTLVRFNEEWQSVTSDQATQKKAVDEALALALRAGSHDDRLAALTDLSNALVALDKAENPVDEAAQRAEFGQKMKPVLQTFEQAVAAEDVAALDAAYKTFNASWNKNERPVREQSIAMYGQIETQMAFIRIAISEDEPNMAAIQTNFDALKQSITDFVAGKETAEVVEGEFSLQTLLDHIAAAKGAIADEDYNAAADEIRAFIMVWPRVEMDISTRDSKLYTKIESTMPLVVSGLTKKDVDADAIDAQLDEFATAISLIAEKTDYTFWDAALILLREGLEAMLIIMALVTFLQRANQHHLTKWVYVGALAGVVLSVAAAFAMSLVFSASSMDANREIIEGYVGLIAAAMMIGVGVWLHTKSTANAWNDYIERQMGRAISTGSVVAMAMISFLSVFREGAETVIFYMGIAPSITAGELALGVLVAVVVLALVAFMFVKTSVKIPIHLFFKIATVFIYVLAFKIIGVSVHTLQLMNKVPTHIVDGVPMVPVIGLYPTVETLVAQAILLSIIAVTMVWQKRQR</sequence>
<dbReference type="GO" id="GO:0033573">
    <property type="term" value="C:high-affinity iron permease complex"/>
    <property type="evidence" value="ECO:0007669"/>
    <property type="project" value="InterPro"/>
</dbReference>
<comment type="similarity">
    <text evidence="2">Belongs to the oxidase-dependent Fe transporter (OFeT) (TC 9.A.10.1) family.</text>
</comment>
<keyword evidence="3 6" id="KW-0812">Transmembrane</keyword>
<dbReference type="PATRIC" id="fig|1461583.4.peg.2329"/>
<name>A0A078MIU0_9BACL</name>
<organism evidence="8">
    <name type="scientific">Metalysinibacillus saudimassiliensis</name>
    <dbReference type="NCBI Taxonomy" id="1461583"/>
    <lineage>
        <taxon>Bacteria</taxon>
        <taxon>Bacillati</taxon>
        <taxon>Bacillota</taxon>
        <taxon>Bacilli</taxon>
        <taxon>Bacillales</taxon>
        <taxon>Caryophanaceae</taxon>
        <taxon>Metalysinibacillus</taxon>
    </lineage>
</organism>
<dbReference type="Pfam" id="PF03239">
    <property type="entry name" value="FTR1"/>
    <property type="match status" value="1"/>
</dbReference>
<feature type="transmembrane region" description="Helical" evidence="6">
    <location>
        <begin position="539"/>
        <end position="564"/>
    </location>
</feature>
<evidence type="ECO:0000256" key="3">
    <source>
        <dbReference type="ARBA" id="ARBA00022692"/>
    </source>
</evidence>
<evidence type="ECO:0000313" key="8">
    <source>
        <dbReference type="EMBL" id="CEA05342.1"/>
    </source>
</evidence>
<protein>
    <submittedName>
        <fullName evidence="8">Ferrous iron permease EfeU</fullName>
    </submittedName>
</protein>
<feature type="transmembrane region" description="Helical" evidence="6">
    <location>
        <begin position="387"/>
        <end position="406"/>
    </location>
</feature>
<proteinExistence type="inferred from homology"/>
<feature type="transmembrane region" description="Helical" evidence="6">
    <location>
        <begin position="316"/>
        <end position="340"/>
    </location>
</feature>
<dbReference type="PANTHER" id="PTHR31632:SF2">
    <property type="entry name" value="PLASMA MEMBRANE IRON PERMEASE"/>
    <property type="match status" value="1"/>
</dbReference>
<accession>A0A078MIU0</accession>
<evidence type="ECO:0000256" key="7">
    <source>
        <dbReference type="SAM" id="SignalP"/>
    </source>
</evidence>
<feature type="transmembrane region" description="Helical" evidence="6">
    <location>
        <begin position="426"/>
        <end position="445"/>
    </location>
</feature>
<feature type="transmembrane region" description="Helical" evidence="6">
    <location>
        <begin position="451"/>
        <end position="484"/>
    </location>
</feature>
<dbReference type="PANTHER" id="PTHR31632">
    <property type="entry name" value="IRON TRANSPORTER FTH1"/>
    <property type="match status" value="1"/>
</dbReference>
<feature type="transmembrane region" description="Helical" evidence="6">
    <location>
        <begin position="352"/>
        <end position="375"/>
    </location>
</feature>
<evidence type="ECO:0000256" key="1">
    <source>
        <dbReference type="ARBA" id="ARBA00004141"/>
    </source>
</evidence>
<feature type="signal peptide" evidence="7">
    <location>
        <begin position="1"/>
        <end position="22"/>
    </location>
</feature>
<evidence type="ECO:0000256" key="5">
    <source>
        <dbReference type="ARBA" id="ARBA00023136"/>
    </source>
</evidence>
<keyword evidence="5 6" id="KW-0472">Membrane</keyword>
<keyword evidence="4 6" id="KW-1133">Transmembrane helix</keyword>
<dbReference type="AlphaFoldDB" id="A0A078MIU0"/>
<dbReference type="GO" id="GO:0015093">
    <property type="term" value="F:ferrous iron transmembrane transporter activity"/>
    <property type="evidence" value="ECO:0007669"/>
    <property type="project" value="TreeGrafter"/>
</dbReference>
<feature type="transmembrane region" description="Helical" evidence="6">
    <location>
        <begin position="496"/>
        <end position="519"/>
    </location>
</feature>
<evidence type="ECO:0000256" key="6">
    <source>
        <dbReference type="SAM" id="Phobius"/>
    </source>
</evidence>
<evidence type="ECO:0000256" key="2">
    <source>
        <dbReference type="ARBA" id="ARBA00008333"/>
    </source>
</evidence>
<dbReference type="HOGENOM" id="CLU_023979_0_0_9"/>
<dbReference type="InterPro" id="IPR004923">
    <property type="entry name" value="FTR1/Fip1/EfeU"/>
</dbReference>
<keyword evidence="7" id="KW-0732">Signal</keyword>